<dbReference type="PANTHER" id="PTHR24177">
    <property type="entry name" value="CASKIN"/>
    <property type="match status" value="1"/>
</dbReference>
<evidence type="ECO:0000313" key="3">
    <source>
        <dbReference type="EMBL" id="KAJ9559402.1"/>
    </source>
</evidence>
<evidence type="ECO:0000256" key="1">
    <source>
        <dbReference type="SAM" id="Phobius"/>
    </source>
</evidence>
<dbReference type="SMART" id="SM00248">
    <property type="entry name" value="ANK"/>
    <property type="match status" value="6"/>
</dbReference>
<dbReference type="SUPFAM" id="SSF48403">
    <property type="entry name" value="Ankyrin repeat"/>
    <property type="match status" value="2"/>
</dbReference>
<feature type="transmembrane region" description="Helical" evidence="1">
    <location>
        <begin position="619"/>
        <end position="644"/>
    </location>
</feature>
<feature type="transmembrane region" description="Helical" evidence="1">
    <location>
        <begin position="540"/>
        <end position="558"/>
    </location>
</feature>
<dbReference type="InterPro" id="IPR036770">
    <property type="entry name" value="Ankyrin_rpt-contain_sf"/>
</dbReference>
<dbReference type="Pfam" id="PF13962">
    <property type="entry name" value="PGG"/>
    <property type="match status" value="1"/>
</dbReference>
<protein>
    <recommendedName>
        <fullName evidence="2">PGG domain-containing protein</fullName>
    </recommendedName>
</protein>
<dbReference type="PANTHER" id="PTHR24177:SF301">
    <property type="entry name" value="ANKYRIN REPEAT-CONTAINING DOMAIN, PGG DOMAIN PROTEIN-RELATED"/>
    <property type="match status" value="1"/>
</dbReference>
<reference evidence="3" key="1">
    <citation type="submission" date="2023-03" db="EMBL/GenBank/DDBJ databases">
        <title>Chromosome-scale reference genome and RAD-based genetic map of yellow starthistle (Centaurea solstitialis) reveal putative structural variation and QTLs associated with invader traits.</title>
        <authorList>
            <person name="Reatini B."/>
            <person name="Cang F.A."/>
            <person name="Jiang Q."/>
            <person name="Mckibben M.T.W."/>
            <person name="Barker M.S."/>
            <person name="Rieseberg L.H."/>
            <person name="Dlugosch K.M."/>
        </authorList>
    </citation>
    <scope>NUCLEOTIDE SEQUENCE</scope>
    <source>
        <strain evidence="3">CAN-66</strain>
        <tissue evidence="3">Leaf</tissue>
    </source>
</reference>
<gene>
    <name evidence="3" type="ORF">OSB04_014016</name>
</gene>
<sequence>MRVLVNRTVGIRSFSVQFGAGCTKSLPIIEFIKNKEKNAIEDEIKPIKGKPDTSNQPLREMSDTSNQMLQEWFDSNYQWSQEMSDTSSPSLHGIEISDTSNQPLPYGTHRTHPKSIPECKHPCGDLLLDGGSRGGYIDICVPLQEASFVGDWEAAKKILDNNSQLDLLGYGISEDKETALHIAASSGNIKFIEHLVDQMTKQQLALQDVNGFTALCFATAIGNVNVVKTMVKKYSQLLTICDDSGRLPIYMAAKFGRHDMVVYLYGKYKSMADNVWTVDHIHKVFLRCIKADLFGTYCALKILDDNKEIGFPEKECAQKVLYILARKTYAFEDVKSWKDSFTWVRPAIRKSLARKLLEKIWKNILKRSSYEITHILRGPEATDEEATCPYQTLFVAAEMGNVNFLVELIRGYPDISYEKNNEEHTIFHIAVSHRHESVYNLLYEMGSVHHILTSFKDENDNNMLHLAGMKANSPFKDVSGAAFQMQRELLWFKEVDSRVPPYCRDKKNKDGRTPFQLFTENHKDMVSEGEKWMKETANQCMVVAALITTVVFSAAFTFPGGYDQSNGLPMFLIDGPFITFVILDAISLILSSSSILMFLSILTSRYAQEDFRVALPKKLMIGLTTLFLSIITMMVTFSVSFFVLYRNKLISIPIIISVGAVVPIFLYMKLQFPLLVDVYRSTYGSRYLFRPKKRVLFYRN</sequence>
<dbReference type="EMBL" id="JARYMX010000003">
    <property type="protein sequence ID" value="KAJ9559402.1"/>
    <property type="molecule type" value="Genomic_DNA"/>
</dbReference>
<name>A0AA38WFJ9_9ASTR</name>
<comment type="caution">
    <text evidence="3">The sequence shown here is derived from an EMBL/GenBank/DDBJ whole genome shotgun (WGS) entry which is preliminary data.</text>
</comment>
<dbReference type="GO" id="GO:0016020">
    <property type="term" value="C:membrane"/>
    <property type="evidence" value="ECO:0007669"/>
    <property type="project" value="TreeGrafter"/>
</dbReference>
<dbReference type="Proteomes" id="UP001172457">
    <property type="component" value="Chromosome 3"/>
</dbReference>
<organism evidence="3 4">
    <name type="scientific">Centaurea solstitialis</name>
    <name type="common">yellow star-thistle</name>
    <dbReference type="NCBI Taxonomy" id="347529"/>
    <lineage>
        <taxon>Eukaryota</taxon>
        <taxon>Viridiplantae</taxon>
        <taxon>Streptophyta</taxon>
        <taxon>Embryophyta</taxon>
        <taxon>Tracheophyta</taxon>
        <taxon>Spermatophyta</taxon>
        <taxon>Magnoliopsida</taxon>
        <taxon>eudicotyledons</taxon>
        <taxon>Gunneridae</taxon>
        <taxon>Pentapetalae</taxon>
        <taxon>asterids</taxon>
        <taxon>campanulids</taxon>
        <taxon>Asterales</taxon>
        <taxon>Asteraceae</taxon>
        <taxon>Carduoideae</taxon>
        <taxon>Cardueae</taxon>
        <taxon>Centaureinae</taxon>
        <taxon>Centaurea</taxon>
    </lineage>
</organism>
<dbReference type="Gene3D" id="1.25.40.20">
    <property type="entry name" value="Ankyrin repeat-containing domain"/>
    <property type="match status" value="2"/>
</dbReference>
<feature type="transmembrane region" description="Helical" evidence="1">
    <location>
        <begin position="650"/>
        <end position="670"/>
    </location>
</feature>
<proteinExistence type="predicted"/>
<dbReference type="Pfam" id="PF12796">
    <property type="entry name" value="Ank_2"/>
    <property type="match status" value="1"/>
</dbReference>
<keyword evidence="1" id="KW-0472">Membrane</keyword>
<feature type="transmembrane region" description="Helical" evidence="1">
    <location>
        <begin position="578"/>
        <end position="599"/>
    </location>
</feature>
<dbReference type="InterPro" id="IPR002110">
    <property type="entry name" value="Ankyrin_rpt"/>
</dbReference>
<dbReference type="InterPro" id="IPR026961">
    <property type="entry name" value="PGG_dom"/>
</dbReference>
<evidence type="ECO:0000259" key="2">
    <source>
        <dbReference type="Pfam" id="PF13962"/>
    </source>
</evidence>
<keyword evidence="1" id="KW-0812">Transmembrane</keyword>
<evidence type="ECO:0000313" key="4">
    <source>
        <dbReference type="Proteomes" id="UP001172457"/>
    </source>
</evidence>
<accession>A0AA38WFJ9</accession>
<dbReference type="AlphaFoldDB" id="A0AA38WFJ9"/>
<feature type="domain" description="PGG" evidence="2">
    <location>
        <begin position="530"/>
        <end position="643"/>
    </location>
</feature>
<keyword evidence="4" id="KW-1185">Reference proteome</keyword>
<keyword evidence="1" id="KW-1133">Transmembrane helix</keyword>